<keyword evidence="1" id="KW-1133">Transmembrane helix</keyword>
<feature type="transmembrane region" description="Helical" evidence="1">
    <location>
        <begin position="16"/>
        <end position="36"/>
    </location>
</feature>
<dbReference type="EMBL" id="LN852882">
    <property type="protein sequence ID" value="CRY94174.1"/>
    <property type="molecule type" value="Genomic_DNA"/>
</dbReference>
<dbReference type="AlphaFoldDB" id="A0A0H5PYE1"/>
<evidence type="ECO:0000313" key="2">
    <source>
        <dbReference type="EMBL" id="CRY94174.1"/>
    </source>
</evidence>
<reference evidence="2" key="2">
    <citation type="submission" date="2015-07" db="EMBL/GenBank/DDBJ databases">
        <title>Plasmids, circular viruses and viroids from rat gut.</title>
        <authorList>
            <person name="Jorgensen T.J."/>
            <person name="Hansen M.A."/>
            <person name="Xu Z."/>
            <person name="Tabak M.A."/>
            <person name="Sorensen S.J."/>
            <person name="Hansen L.H."/>
        </authorList>
    </citation>
    <scope>NUCLEOTIDE SEQUENCE</scope>
    <source>
        <strain evidence="2">RGRH0202</strain>
    </source>
</reference>
<sequence length="164" mass="18262">MLNFFEKINLKKLLKYLLFMFLSLIAQNTLFTQFRLFGVCPLLLPSVAVAVGMFEGPVLGAYFSLIMGIFGDMAFPEQTVLFTSVLPSLSFIAAFMAQYFVNRRLFAYMGMALAAAFATAAIQMLRTMAGDAFSFSMITTVVIQALWSMPPAVLAYFPPAKWIK</sequence>
<feature type="transmembrane region" description="Helical" evidence="1">
    <location>
        <begin position="106"/>
        <end position="125"/>
    </location>
</feature>
<feature type="transmembrane region" description="Helical" evidence="1">
    <location>
        <begin position="42"/>
        <end position="67"/>
    </location>
</feature>
<feature type="transmembrane region" description="Helical" evidence="1">
    <location>
        <begin position="132"/>
        <end position="157"/>
    </location>
</feature>
<reference evidence="2" key="1">
    <citation type="submission" date="2015-06" db="EMBL/GenBank/DDBJ databases">
        <authorList>
            <person name="Joergensen T."/>
        </authorList>
    </citation>
    <scope>NUCLEOTIDE SEQUENCE</scope>
    <source>
        <strain evidence="2">RGRH0202</strain>
    </source>
</reference>
<accession>A0A0H5PYE1</accession>
<proteinExistence type="predicted"/>
<name>A0A0H5PYE1_9ZZZZ</name>
<feature type="transmembrane region" description="Helical" evidence="1">
    <location>
        <begin position="79"/>
        <end position="100"/>
    </location>
</feature>
<organism evidence="2">
    <name type="scientific">uncultured prokaryote</name>
    <dbReference type="NCBI Taxonomy" id="198431"/>
    <lineage>
        <taxon>unclassified sequences</taxon>
        <taxon>environmental samples</taxon>
    </lineage>
</organism>
<evidence type="ECO:0000256" key="1">
    <source>
        <dbReference type="SAM" id="Phobius"/>
    </source>
</evidence>
<keyword evidence="1" id="KW-0472">Membrane</keyword>
<protein>
    <recommendedName>
        <fullName evidence="3">Rod shape-determining protein MreD</fullName>
    </recommendedName>
</protein>
<keyword evidence="1" id="KW-0812">Transmembrane</keyword>
<evidence type="ECO:0008006" key="3">
    <source>
        <dbReference type="Google" id="ProtNLM"/>
    </source>
</evidence>